<dbReference type="AlphaFoldDB" id="A0AAV3SGK1"/>
<feature type="region of interest" description="Disordered" evidence="1">
    <location>
        <begin position="1"/>
        <end position="31"/>
    </location>
</feature>
<evidence type="ECO:0000313" key="3">
    <source>
        <dbReference type="Proteomes" id="UP001500962"/>
    </source>
</evidence>
<reference evidence="2" key="2">
    <citation type="submission" date="2023-12" db="EMBL/GenBank/DDBJ databases">
        <authorList>
            <person name="Sun Q."/>
            <person name="Inoue M."/>
        </authorList>
    </citation>
    <scope>NUCLEOTIDE SEQUENCE</scope>
    <source>
        <strain evidence="2">JCM 12289</strain>
    </source>
</reference>
<comment type="caution">
    <text evidence="2">The sequence shown here is derived from an EMBL/GenBank/DDBJ whole genome shotgun (WGS) entry which is preliminary data.</text>
</comment>
<proteinExistence type="predicted"/>
<protein>
    <submittedName>
        <fullName evidence="2">Uncharacterized protein</fullName>
    </submittedName>
</protein>
<accession>A0AAV3SGK1</accession>
<reference evidence="2" key="1">
    <citation type="journal article" date="2014" name="Int. J. Syst. Evol. Microbiol.">
        <title>Complete genome sequence of Corynebacterium casei LMG S-19264T (=DSM 44701T), isolated from a smear-ripened cheese.</title>
        <authorList>
            <consortium name="US DOE Joint Genome Institute (JGI-PGF)"/>
            <person name="Walter F."/>
            <person name="Albersmeier A."/>
            <person name="Kalinowski J."/>
            <person name="Ruckert C."/>
        </authorList>
    </citation>
    <scope>NUCLEOTIDE SEQUENCE</scope>
    <source>
        <strain evidence="2">JCM 12289</strain>
    </source>
</reference>
<dbReference type="Proteomes" id="UP001500962">
    <property type="component" value="Unassembled WGS sequence"/>
</dbReference>
<organism evidence="2 3">
    <name type="scientific">Halococcus dombrowskii</name>
    <dbReference type="NCBI Taxonomy" id="179637"/>
    <lineage>
        <taxon>Archaea</taxon>
        <taxon>Methanobacteriati</taxon>
        <taxon>Methanobacteriota</taxon>
        <taxon>Stenosarchaea group</taxon>
        <taxon>Halobacteria</taxon>
        <taxon>Halobacteriales</taxon>
        <taxon>Halococcaceae</taxon>
        <taxon>Halococcus</taxon>
    </lineage>
</organism>
<evidence type="ECO:0000256" key="1">
    <source>
        <dbReference type="SAM" id="MobiDB-lite"/>
    </source>
</evidence>
<dbReference type="EMBL" id="BAAADN010000025">
    <property type="protein sequence ID" value="GAA0460561.1"/>
    <property type="molecule type" value="Genomic_DNA"/>
</dbReference>
<sequence length="54" mass="5779">MKQSTGHTTAGLRPNWNTVDQSGSGTGRETDVDFAASINTTFPDVDVVRTPVNE</sequence>
<name>A0AAV3SGK1_HALDO</name>
<gene>
    <name evidence="2" type="ORF">GCM10008985_16290</name>
</gene>
<evidence type="ECO:0000313" key="2">
    <source>
        <dbReference type="EMBL" id="GAA0460561.1"/>
    </source>
</evidence>